<accession>A0A7V1PUV7</accession>
<evidence type="ECO:0000256" key="10">
    <source>
        <dbReference type="ARBA" id="ARBA00023204"/>
    </source>
</evidence>
<dbReference type="SUPFAM" id="SSF46785">
    <property type="entry name" value="Winged helix' DNA-binding domain"/>
    <property type="match status" value="1"/>
</dbReference>
<evidence type="ECO:0000256" key="9">
    <source>
        <dbReference type="ARBA" id="ARBA00023163"/>
    </source>
</evidence>
<dbReference type="PANTHER" id="PTHR33516:SF2">
    <property type="entry name" value="LEXA REPRESSOR-RELATED"/>
    <property type="match status" value="1"/>
</dbReference>
<name>A0A7V1PUV7_CALAY</name>
<evidence type="ECO:0000256" key="11">
    <source>
        <dbReference type="ARBA" id="ARBA00023236"/>
    </source>
</evidence>
<keyword evidence="8 12" id="KW-0238">DNA-binding</keyword>
<dbReference type="AlphaFoldDB" id="A0A7V1PUV7"/>
<dbReference type="Pfam" id="PF00717">
    <property type="entry name" value="Peptidase_S24"/>
    <property type="match status" value="1"/>
</dbReference>
<feature type="active site" description="For autocatalytic cleavage activity" evidence="12">
    <location>
        <position position="164"/>
    </location>
</feature>
<dbReference type="PANTHER" id="PTHR33516">
    <property type="entry name" value="LEXA REPRESSOR"/>
    <property type="match status" value="1"/>
</dbReference>
<dbReference type="InterPro" id="IPR036388">
    <property type="entry name" value="WH-like_DNA-bd_sf"/>
</dbReference>
<feature type="site" description="Cleavage; by autolysis" evidence="12">
    <location>
        <begin position="91"/>
        <end position="92"/>
    </location>
</feature>
<dbReference type="GO" id="GO:0006260">
    <property type="term" value="P:DNA replication"/>
    <property type="evidence" value="ECO:0007669"/>
    <property type="project" value="UniProtKB-UniRule"/>
</dbReference>
<evidence type="ECO:0000256" key="3">
    <source>
        <dbReference type="ARBA" id="ARBA00022705"/>
    </source>
</evidence>
<dbReference type="InterPro" id="IPR036390">
    <property type="entry name" value="WH_DNA-bd_sf"/>
</dbReference>
<dbReference type="GO" id="GO:0006281">
    <property type="term" value="P:DNA repair"/>
    <property type="evidence" value="ECO:0007669"/>
    <property type="project" value="UniProtKB-UniRule"/>
</dbReference>
<dbReference type="InterPro" id="IPR006200">
    <property type="entry name" value="LexA"/>
</dbReference>
<keyword evidence="4 12" id="KW-0227">DNA damage</keyword>
<dbReference type="FunFam" id="2.10.109.10:FF:000001">
    <property type="entry name" value="LexA repressor"/>
    <property type="match status" value="1"/>
</dbReference>
<organism evidence="16">
    <name type="scientific">Caldithrix abyssi</name>
    <dbReference type="NCBI Taxonomy" id="187145"/>
    <lineage>
        <taxon>Bacteria</taxon>
        <taxon>Pseudomonadati</taxon>
        <taxon>Calditrichota</taxon>
        <taxon>Calditrichia</taxon>
        <taxon>Calditrichales</taxon>
        <taxon>Calditrichaceae</taxon>
        <taxon>Caldithrix</taxon>
    </lineage>
</organism>
<evidence type="ECO:0000256" key="1">
    <source>
        <dbReference type="ARBA" id="ARBA00007484"/>
    </source>
</evidence>
<feature type="domain" description="LexA repressor DNA-binding" evidence="15">
    <location>
        <begin position="3"/>
        <end position="62"/>
    </location>
</feature>
<dbReference type="Proteomes" id="UP000886005">
    <property type="component" value="Unassembled WGS sequence"/>
</dbReference>
<proteinExistence type="inferred from homology"/>
<dbReference type="GO" id="GO:0009432">
    <property type="term" value="P:SOS response"/>
    <property type="evidence" value="ECO:0007669"/>
    <property type="project" value="UniProtKB-UniRule"/>
</dbReference>
<comment type="subunit">
    <text evidence="12">Homodimer.</text>
</comment>
<comment type="function">
    <text evidence="12">Represses a number of genes involved in the response to DNA damage (SOS response), including recA and lexA. In the presence of single-stranded DNA, RecA interacts with LexA causing an autocatalytic cleavage which disrupts the DNA-binding part of LexA, leading to derepression of the SOS regulon and eventually DNA repair.</text>
</comment>
<evidence type="ECO:0000313" key="16">
    <source>
        <dbReference type="EMBL" id="HED10007.1"/>
    </source>
</evidence>
<dbReference type="Pfam" id="PF01726">
    <property type="entry name" value="LexA_DNA_bind"/>
    <property type="match status" value="1"/>
</dbReference>
<evidence type="ECO:0000256" key="4">
    <source>
        <dbReference type="ARBA" id="ARBA00022763"/>
    </source>
</evidence>
<keyword evidence="7 12" id="KW-0805">Transcription regulation</keyword>
<sequence length="206" mass="23242">MSRNLTDRQREILTLIADLTRDKGYSPTYQELADRLNIKSKYAILKHVDSLVKKGYIEKDSSARTIRIVHPDFAISNATDYTIPLVGRVAAGFPVLAEENVERYVSIPREMIKSEGRYFALKVRGDSMINAGIFENDLVVVQSANKAYNKDIIVALVDDEVTVKRLINDNGSAYLKAENDAYPDIHPRGDWSIQGKVVGLIREMMH</sequence>
<dbReference type="EMBL" id="DRLD01000132">
    <property type="protein sequence ID" value="HED10007.1"/>
    <property type="molecule type" value="Genomic_DNA"/>
</dbReference>
<dbReference type="Gene3D" id="2.10.109.10">
    <property type="entry name" value="Umud Fragment, subunit A"/>
    <property type="match status" value="1"/>
</dbReference>
<evidence type="ECO:0000256" key="2">
    <source>
        <dbReference type="ARBA" id="ARBA00022491"/>
    </source>
</evidence>
<dbReference type="GO" id="GO:0004252">
    <property type="term" value="F:serine-type endopeptidase activity"/>
    <property type="evidence" value="ECO:0007669"/>
    <property type="project" value="UniProtKB-UniRule"/>
</dbReference>
<dbReference type="InterPro" id="IPR006197">
    <property type="entry name" value="Peptidase_S24_LexA"/>
</dbReference>
<comment type="similarity">
    <text evidence="1 12 13">Belongs to the peptidase S24 family.</text>
</comment>
<dbReference type="InterPro" id="IPR050077">
    <property type="entry name" value="LexA_repressor"/>
</dbReference>
<dbReference type="InterPro" id="IPR036286">
    <property type="entry name" value="LexA/Signal_pep-like_sf"/>
</dbReference>
<keyword evidence="11 12" id="KW-0742">SOS response</keyword>
<keyword evidence="10 12" id="KW-0234">DNA repair</keyword>
<dbReference type="HAMAP" id="MF_00015">
    <property type="entry name" value="LexA"/>
    <property type="match status" value="1"/>
</dbReference>
<dbReference type="SUPFAM" id="SSF51306">
    <property type="entry name" value="LexA/Signal peptidase"/>
    <property type="match status" value="1"/>
</dbReference>
<dbReference type="Gene3D" id="1.10.10.10">
    <property type="entry name" value="Winged helix-like DNA-binding domain superfamily/Winged helix DNA-binding domain"/>
    <property type="match status" value="1"/>
</dbReference>
<evidence type="ECO:0000256" key="12">
    <source>
        <dbReference type="HAMAP-Rule" id="MF_00015"/>
    </source>
</evidence>
<evidence type="ECO:0000256" key="8">
    <source>
        <dbReference type="ARBA" id="ARBA00023125"/>
    </source>
</evidence>
<dbReference type="GO" id="GO:0003677">
    <property type="term" value="F:DNA binding"/>
    <property type="evidence" value="ECO:0007669"/>
    <property type="project" value="UniProtKB-UniRule"/>
</dbReference>
<reference evidence="16" key="1">
    <citation type="journal article" date="2020" name="mSystems">
        <title>Genome- and Community-Level Interaction Insights into Carbon Utilization and Element Cycling Functions of Hydrothermarchaeota in Hydrothermal Sediment.</title>
        <authorList>
            <person name="Zhou Z."/>
            <person name="Liu Y."/>
            <person name="Xu W."/>
            <person name="Pan J."/>
            <person name="Luo Z.H."/>
            <person name="Li M."/>
        </authorList>
    </citation>
    <scope>NUCLEOTIDE SEQUENCE [LARGE SCALE GENOMIC DNA]</scope>
    <source>
        <strain evidence="16">HyVt-456</strain>
    </source>
</reference>
<dbReference type="InterPro" id="IPR039418">
    <property type="entry name" value="LexA-like"/>
</dbReference>
<dbReference type="GO" id="GO:0045892">
    <property type="term" value="P:negative regulation of DNA-templated transcription"/>
    <property type="evidence" value="ECO:0007669"/>
    <property type="project" value="UniProtKB-UniRule"/>
</dbReference>
<evidence type="ECO:0000256" key="5">
    <source>
        <dbReference type="ARBA" id="ARBA00022801"/>
    </source>
</evidence>
<evidence type="ECO:0000256" key="7">
    <source>
        <dbReference type="ARBA" id="ARBA00023015"/>
    </source>
</evidence>
<feature type="active site" description="For autocatalytic cleavage activity" evidence="12">
    <location>
        <position position="127"/>
    </location>
</feature>
<dbReference type="EC" id="3.4.21.88" evidence="12"/>
<evidence type="ECO:0000259" key="14">
    <source>
        <dbReference type="Pfam" id="PF00717"/>
    </source>
</evidence>
<keyword evidence="5 12" id="KW-0378">Hydrolase</keyword>
<gene>
    <name evidence="12 16" type="primary">lexA</name>
    <name evidence="16" type="ORF">ENJ10_04920</name>
</gene>
<evidence type="ECO:0000259" key="15">
    <source>
        <dbReference type="Pfam" id="PF01726"/>
    </source>
</evidence>
<keyword evidence="9 12" id="KW-0804">Transcription</keyword>
<protein>
    <recommendedName>
        <fullName evidence="12">LexA repressor</fullName>
        <ecNumber evidence="12">3.4.21.88</ecNumber>
    </recommendedName>
</protein>
<dbReference type="NCBIfam" id="TIGR00498">
    <property type="entry name" value="lexA"/>
    <property type="match status" value="1"/>
</dbReference>
<comment type="caution">
    <text evidence="16">The sequence shown here is derived from an EMBL/GenBank/DDBJ whole genome shotgun (WGS) entry which is preliminary data.</text>
</comment>
<dbReference type="InterPro" id="IPR015927">
    <property type="entry name" value="Peptidase_S24_S26A/B/C"/>
</dbReference>
<comment type="catalytic activity">
    <reaction evidence="12">
        <text>Hydrolysis of Ala-|-Gly bond in repressor LexA.</text>
        <dbReference type="EC" id="3.4.21.88"/>
    </reaction>
</comment>
<keyword evidence="6 12" id="KW-0068">Autocatalytic cleavage</keyword>
<dbReference type="CDD" id="cd00090">
    <property type="entry name" value="HTH_ARSR"/>
    <property type="match status" value="1"/>
</dbReference>
<dbReference type="InterPro" id="IPR011991">
    <property type="entry name" value="ArsR-like_HTH"/>
</dbReference>
<evidence type="ECO:0000256" key="13">
    <source>
        <dbReference type="RuleBase" id="RU003991"/>
    </source>
</evidence>
<keyword evidence="3 12" id="KW-0235">DNA replication</keyword>
<feature type="domain" description="Peptidase S24/S26A/S26B/S26C" evidence="14">
    <location>
        <begin position="84"/>
        <end position="198"/>
    </location>
</feature>
<feature type="DNA-binding region" description="H-T-H motif" evidence="12">
    <location>
        <begin position="29"/>
        <end position="49"/>
    </location>
</feature>
<keyword evidence="2 12" id="KW-0678">Repressor</keyword>
<dbReference type="GO" id="GO:0006508">
    <property type="term" value="P:proteolysis"/>
    <property type="evidence" value="ECO:0007669"/>
    <property type="project" value="InterPro"/>
</dbReference>
<dbReference type="PRINTS" id="PR00726">
    <property type="entry name" value="LEXASERPTASE"/>
</dbReference>
<dbReference type="InterPro" id="IPR006199">
    <property type="entry name" value="LexA_DNA-bd_dom"/>
</dbReference>
<evidence type="ECO:0000256" key="6">
    <source>
        <dbReference type="ARBA" id="ARBA00022813"/>
    </source>
</evidence>
<dbReference type="CDD" id="cd06529">
    <property type="entry name" value="S24_LexA-like"/>
    <property type="match status" value="1"/>
</dbReference>